<dbReference type="EMBL" id="BMAV01019795">
    <property type="protein sequence ID" value="GFY73039.1"/>
    <property type="molecule type" value="Genomic_DNA"/>
</dbReference>
<organism evidence="2 3">
    <name type="scientific">Trichonephila inaurata madagascariensis</name>
    <dbReference type="NCBI Taxonomy" id="2747483"/>
    <lineage>
        <taxon>Eukaryota</taxon>
        <taxon>Metazoa</taxon>
        <taxon>Ecdysozoa</taxon>
        <taxon>Arthropoda</taxon>
        <taxon>Chelicerata</taxon>
        <taxon>Arachnida</taxon>
        <taxon>Araneae</taxon>
        <taxon>Araneomorphae</taxon>
        <taxon>Entelegynae</taxon>
        <taxon>Araneoidea</taxon>
        <taxon>Nephilidae</taxon>
        <taxon>Trichonephila</taxon>
        <taxon>Trichonephila inaurata</taxon>
    </lineage>
</organism>
<name>A0A8X7CHN6_9ARAC</name>
<feature type="compositionally biased region" description="Polar residues" evidence="1">
    <location>
        <begin position="66"/>
        <end position="75"/>
    </location>
</feature>
<dbReference type="AlphaFoldDB" id="A0A8X7CHN6"/>
<feature type="region of interest" description="Disordered" evidence="1">
    <location>
        <begin position="55"/>
        <end position="88"/>
    </location>
</feature>
<accession>A0A8X7CHN6</accession>
<evidence type="ECO:0000256" key="1">
    <source>
        <dbReference type="SAM" id="MobiDB-lite"/>
    </source>
</evidence>
<evidence type="ECO:0000313" key="2">
    <source>
        <dbReference type="EMBL" id="GFY73039.1"/>
    </source>
</evidence>
<dbReference type="Proteomes" id="UP000886998">
    <property type="component" value="Unassembled WGS sequence"/>
</dbReference>
<comment type="caution">
    <text evidence="2">The sequence shown here is derived from an EMBL/GenBank/DDBJ whole genome shotgun (WGS) entry which is preliminary data.</text>
</comment>
<gene>
    <name evidence="2" type="ORF">TNIN_202841</name>
</gene>
<proteinExistence type="predicted"/>
<keyword evidence="3" id="KW-1185">Reference proteome</keyword>
<protein>
    <submittedName>
        <fullName evidence="2">Uncharacterized protein</fullName>
    </submittedName>
</protein>
<reference evidence="2" key="1">
    <citation type="submission" date="2020-08" db="EMBL/GenBank/DDBJ databases">
        <title>Multicomponent nature underlies the extraordinary mechanical properties of spider dragline silk.</title>
        <authorList>
            <person name="Kono N."/>
            <person name="Nakamura H."/>
            <person name="Mori M."/>
            <person name="Yoshida Y."/>
            <person name="Ohtoshi R."/>
            <person name="Malay A.D."/>
            <person name="Moran D.A.P."/>
            <person name="Tomita M."/>
            <person name="Numata K."/>
            <person name="Arakawa K."/>
        </authorList>
    </citation>
    <scope>NUCLEOTIDE SEQUENCE</scope>
</reference>
<feature type="non-terminal residue" evidence="2">
    <location>
        <position position="1"/>
    </location>
</feature>
<sequence length="88" mass="9697">NLSLTAPVSTPEVSSLHEHSYCCPFHIVHKPLQSPFQGRQSSFLSLRRERLRQAKQRATGRISQYRMGSTSTMSSFPGAAHEVNGGGI</sequence>
<evidence type="ECO:0000313" key="3">
    <source>
        <dbReference type="Proteomes" id="UP000886998"/>
    </source>
</evidence>